<dbReference type="InterPro" id="IPR011009">
    <property type="entry name" value="Kinase-like_dom_sf"/>
</dbReference>
<reference evidence="4 5" key="1">
    <citation type="submission" date="2011-07" db="EMBL/GenBank/DDBJ databases">
        <authorList>
            <person name="Coyne R."/>
            <person name="Brami D."/>
            <person name="Johnson J."/>
            <person name="Hostetler J."/>
            <person name="Hannick L."/>
            <person name="Clark T."/>
            <person name="Cassidy-Hanley D."/>
            <person name="Inman J."/>
        </authorList>
    </citation>
    <scope>NUCLEOTIDE SEQUENCE [LARGE SCALE GENOMIC DNA]</scope>
    <source>
        <strain evidence="4 5">G5</strain>
    </source>
</reference>
<dbReference type="PANTHER" id="PTHR24346">
    <property type="entry name" value="MAP/MICROTUBULE AFFINITY-REGULATING KINASE"/>
    <property type="match status" value="1"/>
</dbReference>
<dbReference type="GeneID" id="14905178"/>
<feature type="domain" description="Protein kinase" evidence="3">
    <location>
        <begin position="1"/>
        <end position="238"/>
    </location>
</feature>
<evidence type="ECO:0000256" key="2">
    <source>
        <dbReference type="ARBA" id="ARBA00022840"/>
    </source>
</evidence>
<dbReference type="EMBL" id="GL984186">
    <property type="protein sequence ID" value="EGR29084.1"/>
    <property type="molecule type" value="Genomic_DNA"/>
</dbReference>
<evidence type="ECO:0000313" key="5">
    <source>
        <dbReference type="Proteomes" id="UP000008983"/>
    </source>
</evidence>
<dbReference type="OrthoDB" id="68483at2759"/>
<dbReference type="InParanoid" id="G0R0C2"/>
<protein>
    <recommendedName>
        <fullName evidence="3">Protein kinase domain-containing protein</fullName>
    </recommendedName>
</protein>
<dbReference type="PANTHER" id="PTHR24346:SF77">
    <property type="entry name" value="SERINE THREONINE PROTEIN KINASE"/>
    <property type="match status" value="1"/>
</dbReference>
<dbReference type="GO" id="GO:0005524">
    <property type="term" value="F:ATP binding"/>
    <property type="evidence" value="ECO:0007669"/>
    <property type="project" value="UniProtKB-KW"/>
</dbReference>
<dbReference type="Gene3D" id="1.10.510.10">
    <property type="entry name" value="Transferase(Phosphotransferase) domain 1"/>
    <property type="match status" value="1"/>
</dbReference>
<dbReference type="SMART" id="SM00220">
    <property type="entry name" value="S_TKc"/>
    <property type="match status" value="1"/>
</dbReference>
<evidence type="ECO:0000256" key="1">
    <source>
        <dbReference type="ARBA" id="ARBA00022741"/>
    </source>
</evidence>
<dbReference type="GO" id="GO:0005737">
    <property type="term" value="C:cytoplasm"/>
    <property type="evidence" value="ECO:0007669"/>
    <property type="project" value="TreeGrafter"/>
</dbReference>
<evidence type="ECO:0000313" key="4">
    <source>
        <dbReference type="EMBL" id="EGR29084.1"/>
    </source>
</evidence>
<dbReference type="RefSeq" id="XP_004030320.1">
    <property type="nucleotide sequence ID" value="XM_004030272.1"/>
</dbReference>
<dbReference type="SUPFAM" id="SSF56112">
    <property type="entry name" value="Protein kinase-like (PK-like)"/>
    <property type="match status" value="1"/>
</dbReference>
<proteinExistence type="predicted"/>
<dbReference type="Pfam" id="PF00069">
    <property type="entry name" value="Pkinase"/>
    <property type="match status" value="1"/>
</dbReference>
<organism evidence="4 5">
    <name type="scientific">Ichthyophthirius multifiliis</name>
    <name type="common">White spot disease agent</name>
    <name type="synonym">Ich</name>
    <dbReference type="NCBI Taxonomy" id="5932"/>
    <lineage>
        <taxon>Eukaryota</taxon>
        <taxon>Sar</taxon>
        <taxon>Alveolata</taxon>
        <taxon>Ciliophora</taxon>
        <taxon>Intramacronucleata</taxon>
        <taxon>Oligohymenophorea</taxon>
        <taxon>Hymenostomatida</taxon>
        <taxon>Ophryoglenina</taxon>
        <taxon>Ichthyophthirius</taxon>
    </lineage>
</organism>
<dbReference type="InterPro" id="IPR000719">
    <property type="entry name" value="Prot_kinase_dom"/>
</dbReference>
<keyword evidence="2" id="KW-0067">ATP-binding</keyword>
<name>G0R0C2_ICHMU</name>
<accession>G0R0C2</accession>
<dbReference type="GO" id="GO:0004674">
    <property type="term" value="F:protein serine/threonine kinase activity"/>
    <property type="evidence" value="ECO:0007669"/>
    <property type="project" value="TreeGrafter"/>
</dbReference>
<dbReference type="PROSITE" id="PS50011">
    <property type="entry name" value="PROTEIN_KINASE_DOM"/>
    <property type="match status" value="1"/>
</dbReference>
<dbReference type="eggNOG" id="KOG0586">
    <property type="taxonomic scope" value="Eukaryota"/>
</dbReference>
<gene>
    <name evidence="4" type="ORF">IMG5_163400</name>
</gene>
<dbReference type="GO" id="GO:0035556">
    <property type="term" value="P:intracellular signal transduction"/>
    <property type="evidence" value="ECO:0007669"/>
    <property type="project" value="TreeGrafter"/>
</dbReference>
<sequence>MTDRLKLLYNEIDIWKFLNHNNICKLYQIIDDPDDQQIHLIMQYCDLSQIMNWNEENLQYNPNTKMEQFIIQAYNIQINSKIIFKQISQGVKYLHDSNIVNRDIKIDNILCKSDCDLNEHFKLADFSTAKKIQNNEYLFDCAGTPGFRGPEHQFSVDKGYDGKKSDIWSLGISIYTYVNLKLPFWKNSEFETDLASLNDEIQFRNENSNEFKDLINKMCQKEQQNRINIDEVLQDKWFDF</sequence>
<keyword evidence="5" id="KW-1185">Reference proteome</keyword>
<evidence type="ECO:0000259" key="3">
    <source>
        <dbReference type="PROSITE" id="PS50011"/>
    </source>
</evidence>
<dbReference type="Proteomes" id="UP000008983">
    <property type="component" value="Unassembled WGS sequence"/>
</dbReference>
<keyword evidence="1" id="KW-0547">Nucleotide-binding</keyword>
<dbReference type="OMA" id="INECCKL"/>
<dbReference type="STRING" id="857967.G0R0C2"/>
<dbReference type="AlphaFoldDB" id="G0R0C2"/>